<comment type="subcellular location">
    <subcellularLocation>
        <location evidence="1">Cell membrane</location>
        <topology evidence="1">Multi-pass membrane protein</topology>
    </subcellularLocation>
</comment>
<dbReference type="InterPro" id="IPR011701">
    <property type="entry name" value="MFS"/>
</dbReference>
<dbReference type="RefSeq" id="WP_343839767.1">
    <property type="nucleotide sequence ID" value="NZ_BAAADO010000003.1"/>
</dbReference>
<gene>
    <name evidence="10" type="ORF">GCM10008986_17010</name>
</gene>
<organism evidence="10 11">
    <name type="scientific">Salinibacillus aidingensis</name>
    <dbReference type="NCBI Taxonomy" id="237684"/>
    <lineage>
        <taxon>Bacteria</taxon>
        <taxon>Bacillati</taxon>
        <taxon>Bacillota</taxon>
        <taxon>Bacilli</taxon>
        <taxon>Bacillales</taxon>
        <taxon>Bacillaceae</taxon>
        <taxon>Salinibacillus</taxon>
    </lineage>
</organism>
<evidence type="ECO:0000256" key="4">
    <source>
        <dbReference type="ARBA" id="ARBA00022475"/>
    </source>
</evidence>
<evidence type="ECO:0000256" key="7">
    <source>
        <dbReference type="ARBA" id="ARBA00023136"/>
    </source>
</evidence>
<dbReference type="Gene3D" id="1.20.1250.20">
    <property type="entry name" value="MFS general substrate transporter like domains"/>
    <property type="match status" value="1"/>
</dbReference>
<comment type="similarity">
    <text evidence="2">Belongs to the major facilitator superfamily.</text>
</comment>
<feature type="domain" description="Major facilitator superfamily (MFS) profile" evidence="9">
    <location>
        <begin position="8"/>
        <end position="379"/>
    </location>
</feature>
<keyword evidence="7 8" id="KW-0472">Membrane</keyword>
<dbReference type="PANTHER" id="PTHR43271:SF2">
    <property type="entry name" value="BLL2771 PROTEIN"/>
    <property type="match status" value="1"/>
</dbReference>
<feature type="transmembrane region" description="Helical" evidence="8">
    <location>
        <begin position="162"/>
        <end position="182"/>
    </location>
</feature>
<evidence type="ECO:0000256" key="8">
    <source>
        <dbReference type="SAM" id="Phobius"/>
    </source>
</evidence>
<evidence type="ECO:0000256" key="2">
    <source>
        <dbReference type="ARBA" id="ARBA00008335"/>
    </source>
</evidence>
<reference evidence="10 11" key="1">
    <citation type="journal article" date="2019" name="Int. J. Syst. Evol. Microbiol.">
        <title>The Global Catalogue of Microorganisms (GCM) 10K type strain sequencing project: providing services to taxonomists for standard genome sequencing and annotation.</title>
        <authorList>
            <consortium name="The Broad Institute Genomics Platform"/>
            <consortium name="The Broad Institute Genome Sequencing Center for Infectious Disease"/>
            <person name="Wu L."/>
            <person name="Ma J."/>
        </authorList>
    </citation>
    <scope>NUCLEOTIDE SEQUENCE [LARGE SCALE GENOMIC DNA]</scope>
    <source>
        <strain evidence="10 11">JCM 12389</strain>
    </source>
</reference>
<feature type="transmembrane region" description="Helical" evidence="8">
    <location>
        <begin position="246"/>
        <end position="264"/>
    </location>
</feature>
<dbReference type="EMBL" id="BAAADO010000003">
    <property type="protein sequence ID" value="GAA0491471.1"/>
    <property type="molecule type" value="Genomic_DNA"/>
</dbReference>
<evidence type="ECO:0000256" key="1">
    <source>
        <dbReference type="ARBA" id="ARBA00004651"/>
    </source>
</evidence>
<feature type="transmembrane region" description="Helical" evidence="8">
    <location>
        <begin position="211"/>
        <end position="234"/>
    </location>
</feature>
<sequence>MLKQPGAAGTVLIVAGIFIASNLYTMLPIQAYLADTYFISLEATSMASFCFIFFYAWGLLTFGILADRYDEKKILTYGMLILSILTLIIPFAPTYSFFLAARALQGILAASFAPAAFSYVFRNFEGKTQTISIALINTGFLFAGIFGQILSAFFVFSFSFHTLFYAFSGIYFTCFILLLITLKYSKKRKSGRNHLLLHIVTLIRHQTLRKLYFTTFFLLFTVMLFYGGFEIFLATGNETFPFSLQTFRFIGLIGIIPAFFASRLEVRFGPVSVLVTNLLLMSAGFLFPIFYLHEWTLIIASICMIGSTSLTIPMVILLVGRFAGEAKGRAISLYSFTLLTGASIGSVCAAFIPFQEMILGIVTVFAGLAFITHTLKKDQAVDVASYHNG</sequence>
<comment type="caution">
    <text evidence="10">The sequence shown here is derived from an EMBL/GenBank/DDBJ whole genome shotgun (WGS) entry which is preliminary data.</text>
</comment>
<dbReference type="Pfam" id="PF07690">
    <property type="entry name" value="MFS_1"/>
    <property type="match status" value="1"/>
</dbReference>
<feature type="transmembrane region" description="Helical" evidence="8">
    <location>
        <begin position="46"/>
        <end position="67"/>
    </location>
</feature>
<keyword evidence="5 8" id="KW-0812">Transmembrane</keyword>
<feature type="transmembrane region" description="Helical" evidence="8">
    <location>
        <begin position="271"/>
        <end position="291"/>
    </location>
</feature>
<protein>
    <submittedName>
        <fullName evidence="10">MFS transporter</fullName>
    </submittedName>
</protein>
<evidence type="ECO:0000313" key="11">
    <source>
        <dbReference type="Proteomes" id="UP001500880"/>
    </source>
</evidence>
<feature type="transmembrane region" description="Helical" evidence="8">
    <location>
        <begin position="358"/>
        <end position="375"/>
    </location>
</feature>
<feature type="transmembrane region" description="Helical" evidence="8">
    <location>
        <begin position="297"/>
        <end position="319"/>
    </location>
</feature>
<feature type="transmembrane region" description="Helical" evidence="8">
    <location>
        <begin position="74"/>
        <end position="93"/>
    </location>
</feature>
<name>A0ABN1B6S5_9BACI</name>
<dbReference type="PROSITE" id="PS50850">
    <property type="entry name" value="MFS"/>
    <property type="match status" value="1"/>
</dbReference>
<keyword evidence="11" id="KW-1185">Reference proteome</keyword>
<feature type="transmembrane region" description="Helical" evidence="8">
    <location>
        <begin position="99"/>
        <end position="121"/>
    </location>
</feature>
<evidence type="ECO:0000256" key="6">
    <source>
        <dbReference type="ARBA" id="ARBA00022989"/>
    </source>
</evidence>
<proteinExistence type="inferred from homology"/>
<dbReference type="SUPFAM" id="SSF103473">
    <property type="entry name" value="MFS general substrate transporter"/>
    <property type="match status" value="1"/>
</dbReference>
<dbReference type="InterPro" id="IPR020846">
    <property type="entry name" value="MFS_dom"/>
</dbReference>
<feature type="transmembrane region" description="Helical" evidence="8">
    <location>
        <begin position="7"/>
        <end position="26"/>
    </location>
</feature>
<keyword evidence="3" id="KW-0813">Transport</keyword>
<evidence type="ECO:0000313" key="10">
    <source>
        <dbReference type="EMBL" id="GAA0491471.1"/>
    </source>
</evidence>
<feature type="transmembrane region" description="Helical" evidence="8">
    <location>
        <begin position="133"/>
        <end position="156"/>
    </location>
</feature>
<dbReference type="Proteomes" id="UP001500880">
    <property type="component" value="Unassembled WGS sequence"/>
</dbReference>
<feature type="transmembrane region" description="Helical" evidence="8">
    <location>
        <begin position="331"/>
        <end position="352"/>
    </location>
</feature>
<dbReference type="InterPro" id="IPR036259">
    <property type="entry name" value="MFS_trans_sf"/>
</dbReference>
<accession>A0ABN1B6S5</accession>
<dbReference type="PANTHER" id="PTHR43271">
    <property type="entry name" value="BLL2771 PROTEIN"/>
    <property type="match status" value="1"/>
</dbReference>
<keyword evidence="4" id="KW-1003">Cell membrane</keyword>
<evidence type="ECO:0000256" key="3">
    <source>
        <dbReference type="ARBA" id="ARBA00022448"/>
    </source>
</evidence>
<evidence type="ECO:0000256" key="5">
    <source>
        <dbReference type="ARBA" id="ARBA00022692"/>
    </source>
</evidence>
<keyword evidence="6 8" id="KW-1133">Transmembrane helix</keyword>
<evidence type="ECO:0000259" key="9">
    <source>
        <dbReference type="PROSITE" id="PS50850"/>
    </source>
</evidence>